<reference evidence="1 2" key="1">
    <citation type="submission" date="2019-12" db="EMBL/GenBank/DDBJ databases">
        <title>Roseobacter cerasinus sp. nov., isolated from seawater around aquaculture.</title>
        <authorList>
            <person name="Muramatsu S."/>
            <person name="Takabe Y."/>
            <person name="Mori K."/>
            <person name="Takaichi S."/>
            <person name="Hanada S."/>
        </authorList>
    </citation>
    <scope>NUCLEOTIDE SEQUENCE [LARGE SCALE GENOMIC DNA]</scope>
    <source>
        <strain evidence="1 2">AI77</strain>
    </source>
</reference>
<evidence type="ECO:0008006" key="3">
    <source>
        <dbReference type="Google" id="ProtNLM"/>
    </source>
</evidence>
<keyword evidence="2" id="KW-1185">Reference proteome</keyword>
<dbReference type="InterPro" id="IPR029039">
    <property type="entry name" value="Flavoprotein-like_sf"/>
</dbReference>
<evidence type="ECO:0000313" key="1">
    <source>
        <dbReference type="EMBL" id="GFE51843.1"/>
    </source>
</evidence>
<dbReference type="AlphaFoldDB" id="A0A640VUK2"/>
<evidence type="ECO:0000313" key="2">
    <source>
        <dbReference type="Proteomes" id="UP000436522"/>
    </source>
</evidence>
<dbReference type="SUPFAM" id="SSF52218">
    <property type="entry name" value="Flavoproteins"/>
    <property type="match status" value="1"/>
</dbReference>
<accession>A0A640VUK2</accession>
<organism evidence="1 2">
    <name type="scientific">Roseobacter cerasinus</name>
    <dbReference type="NCBI Taxonomy" id="2602289"/>
    <lineage>
        <taxon>Bacteria</taxon>
        <taxon>Pseudomonadati</taxon>
        <taxon>Pseudomonadota</taxon>
        <taxon>Alphaproteobacteria</taxon>
        <taxon>Rhodobacterales</taxon>
        <taxon>Roseobacteraceae</taxon>
        <taxon>Roseobacter</taxon>
    </lineage>
</organism>
<gene>
    <name evidence="1" type="ORF">So717_35960</name>
</gene>
<dbReference type="RefSeq" id="WP_159979999.1">
    <property type="nucleotide sequence ID" value="NZ_BLIV01000008.1"/>
</dbReference>
<dbReference type="EMBL" id="BLIV01000008">
    <property type="protein sequence ID" value="GFE51843.1"/>
    <property type="molecule type" value="Genomic_DNA"/>
</dbReference>
<comment type="caution">
    <text evidence="1">The sequence shown here is derived from an EMBL/GenBank/DDBJ whole genome shotgun (WGS) entry which is preliminary data.</text>
</comment>
<protein>
    <recommendedName>
        <fullName evidence="3">Flavodoxin</fullName>
    </recommendedName>
</protein>
<dbReference type="OrthoDB" id="9806505at2"/>
<proteinExistence type="predicted"/>
<dbReference type="Proteomes" id="UP000436522">
    <property type="component" value="Unassembled WGS sequence"/>
</dbReference>
<name>A0A640VUK2_9RHOB</name>
<sequence>MGQASKIAVVYFSMSGHSEKAAKDLAKNLAAELIAIHAPKYRPGLTGYIRAGLDSLRQKCDLAPQTFTTLAGYRCLVLCGPVWTSYPATPLRALLRSKIALPQSVSLFLTSGGHSPAQKAFDTAEADLGRPLTATAVLANTDEDTERGSDITSQFASQLKCRQVAELEPAQ</sequence>
<dbReference type="Gene3D" id="3.40.50.360">
    <property type="match status" value="1"/>
</dbReference>